<dbReference type="EMBL" id="CP092424">
    <property type="protein sequence ID" value="ULP45566.1"/>
    <property type="molecule type" value="Genomic_DNA"/>
</dbReference>
<dbReference type="Pfam" id="PF00004">
    <property type="entry name" value="AAA"/>
    <property type="match status" value="1"/>
</dbReference>
<feature type="domain" description="AAA+ ATPase" evidence="4">
    <location>
        <begin position="349"/>
        <end position="488"/>
    </location>
</feature>
<evidence type="ECO:0000313" key="6">
    <source>
        <dbReference type="EMBL" id="ULP45566.1"/>
    </source>
</evidence>
<evidence type="ECO:0000256" key="3">
    <source>
        <dbReference type="ARBA" id="ARBA00022840"/>
    </source>
</evidence>
<dbReference type="SUPFAM" id="SSF52540">
    <property type="entry name" value="P-loop containing nucleoside triphosphate hydrolases"/>
    <property type="match status" value="1"/>
</dbReference>
<dbReference type="Gene3D" id="1.10.8.60">
    <property type="match status" value="1"/>
</dbReference>
<dbReference type="InterPro" id="IPR049078">
    <property type="entry name" value="T7SS_EccA1-like_N"/>
</dbReference>
<evidence type="ECO:0000313" key="7">
    <source>
        <dbReference type="Proteomes" id="UP000199251"/>
    </source>
</evidence>
<comment type="similarity">
    <text evidence="1">Belongs to the CbxX/CfxQ family.</text>
</comment>
<reference evidence="5 7" key="1">
    <citation type="submission" date="2015-03" db="EMBL/GenBank/DDBJ databases">
        <authorList>
            <person name="Urmite Genomes"/>
        </authorList>
    </citation>
    <scope>NUCLEOTIDE SEQUENCE [LARGE SCALE GENOMIC DNA]</scope>
    <source>
        <strain evidence="5 7">CSUR P1491</strain>
    </source>
</reference>
<keyword evidence="8" id="KW-1185">Reference proteome</keyword>
<dbReference type="STRING" id="141349.BN1232_06315"/>
<dbReference type="GO" id="GO:0005524">
    <property type="term" value="F:ATP binding"/>
    <property type="evidence" value="ECO:0007669"/>
    <property type="project" value="UniProtKB-KW"/>
</dbReference>
<dbReference type="AlphaFoldDB" id="A0A0E4H3H8"/>
<dbReference type="SMART" id="SM00382">
    <property type="entry name" value="AAA"/>
    <property type="match status" value="1"/>
</dbReference>
<keyword evidence="2" id="KW-0547">Nucleotide-binding</keyword>
<protein>
    <submittedName>
        <fullName evidence="6">AAA family ATPase</fullName>
    </submittedName>
    <submittedName>
        <fullName evidence="5">ATPase central domain-containing protein</fullName>
    </submittedName>
</protein>
<evidence type="ECO:0000313" key="8">
    <source>
        <dbReference type="Proteomes" id="UP001055171"/>
    </source>
</evidence>
<dbReference type="GO" id="GO:0016887">
    <property type="term" value="F:ATP hydrolysis activity"/>
    <property type="evidence" value="ECO:0007669"/>
    <property type="project" value="InterPro"/>
</dbReference>
<dbReference type="Gene3D" id="1.25.40.10">
    <property type="entry name" value="Tetratricopeptide repeat domain"/>
    <property type="match status" value="1"/>
</dbReference>
<dbReference type="PANTHER" id="PTHR43392:SF2">
    <property type="entry name" value="AAA-TYPE ATPASE FAMILY PROTEIN _ ANKYRIN REPEAT FAMILY PROTEIN"/>
    <property type="match status" value="1"/>
</dbReference>
<organism evidence="5 7">
    <name type="scientific">Mycobacterium lentiflavum</name>
    <dbReference type="NCBI Taxonomy" id="141349"/>
    <lineage>
        <taxon>Bacteria</taxon>
        <taxon>Bacillati</taxon>
        <taxon>Actinomycetota</taxon>
        <taxon>Actinomycetes</taxon>
        <taxon>Mycobacteriales</taxon>
        <taxon>Mycobacteriaceae</taxon>
        <taxon>Mycobacterium</taxon>
        <taxon>Mycobacterium simiae complex</taxon>
    </lineage>
</organism>
<keyword evidence="3" id="KW-0067">ATP-binding</keyword>
<keyword evidence="6" id="KW-0614">Plasmid</keyword>
<dbReference type="EMBL" id="CTEE01000003">
    <property type="protein sequence ID" value="CQD24663.1"/>
    <property type="molecule type" value="Genomic_DNA"/>
</dbReference>
<geneLocation type="plasmid" evidence="6 8">
    <name>unnamed1</name>
</geneLocation>
<dbReference type="InterPro" id="IPR011990">
    <property type="entry name" value="TPR-like_helical_dom_sf"/>
</dbReference>
<dbReference type="FunFam" id="3.40.50.300:FF:000216">
    <property type="entry name" value="Type VII secretion ATPase EccA"/>
    <property type="match status" value="1"/>
</dbReference>
<dbReference type="InterPro" id="IPR000641">
    <property type="entry name" value="CbxX/CfxQ"/>
</dbReference>
<dbReference type="InterPro" id="IPR003959">
    <property type="entry name" value="ATPase_AAA_core"/>
</dbReference>
<gene>
    <name evidence="5" type="ORF">BN1232_06315</name>
    <name evidence="6" type="ORF">MJO58_27900</name>
</gene>
<dbReference type="Gene3D" id="3.40.50.300">
    <property type="entry name" value="P-loop containing nucleotide triphosphate hydrolases"/>
    <property type="match status" value="1"/>
</dbReference>
<proteinExistence type="inferred from homology"/>
<evidence type="ECO:0000259" key="4">
    <source>
        <dbReference type="SMART" id="SM00382"/>
    </source>
</evidence>
<sequence length="601" mass="65292">MSARDYFDMGISRLGLGGAGTDHAGAREAFTQATDMDPGMCDAWMGLAVAGDVSLNTLRGAYDALSTLHRETRRIGLTDSALAPTVSTPFLIDLYPHTPTGITLAYAATLVSQGDYDRAEKILDEVDLTVEPSQAQIHRFVGAAMFFLTRRWPDLLTWTSQPSSGSGGIVEAATRLLKGIAQTGLGQFEAALATLASVVTQAERSKLDQSGIDTSHLLAEAALYRGLCHRALGDEAAARKEFSAASVDGQLRPDAAAALDDTGYGVTVTTPDVIAARSNRWDPDSGPSVADLRRAEQRKEAVRVLQRAERELDEFIGLRRVKEHVKELKFVKVYDQKMIERGVQIGERDTLHMTLVGPPGTAKTSIARLICEMYFGLGILESPEFIEVSRKDLVDEHIGGTEKRTSAILEAARGCALFIDEAPELYKPDNERDFGHIAVDVIMKFAEDHRHDTMIAMAGYASPMNRLLSANPGLRSRFPFQLEFTSCDTDDLVRIAELFAARFHVAVESTALSRFSSTAEWLCNTPSTRPGDPHMLIDVAANGRFARTVIEQALRKAKARIAADPTVDLLTADLSSISTITLPDMDAALTDVLAALELVTP</sequence>
<dbReference type="OrthoDB" id="9806903at2"/>
<dbReference type="PRINTS" id="PR00819">
    <property type="entry name" value="CBXCFQXSUPER"/>
</dbReference>
<dbReference type="InterPro" id="IPR003593">
    <property type="entry name" value="AAA+_ATPase"/>
</dbReference>
<dbReference type="InterPro" id="IPR050773">
    <property type="entry name" value="CbxX/CfxQ_RuBisCO_ESX"/>
</dbReference>
<evidence type="ECO:0000256" key="2">
    <source>
        <dbReference type="ARBA" id="ARBA00022741"/>
    </source>
</evidence>
<dbReference type="Proteomes" id="UP001055171">
    <property type="component" value="Plasmid unnamed1"/>
</dbReference>
<evidence type="ECO:0000256" key="1">
    <source>
        <dbReference type="ARBA" id="ARBA00010378"/>
    </source>
</evidence>
<dbReference type="RefSeq" id="WP_061559466.1">
    <property type="nucleotide sequence ID" value="NZ_CP092424.2"/>
</dbReference>
<evidence type="ECO:0000313" key="5">
    <source>
        <dbReference type="EMBL" id="CQD24663.1"/>
    </source>
</evidence>
<name>A0A0E4H3H8_MYCLN</name>
<dbReference type="Pfam" id="PF21545">
    <property type="entry name" value="T7SS_EccA1_N"/>
    <property type="match status" value="1"/>
</dbReference>
<dbReference type="PANTHER" id="PTHR43392">
    <property type="entry name" value="AAA-TYPE ATPASE FAMILY PROTEIN / ANKYRIN REPEAT FAMILY PROTEIN"/>
    <property type="match status" value="1"/>
</dbReference>
<dbReference type="InterPro" id="IPR027417">
    <property type="entry name" value="P-loop_NTPase"/>
</dbReference>
<accession>A0A0E4H3H8</accession>
<reference evidence="6" key="2">
    <citation type="submission" date="2022-08" db="EMBL/GenBank/DDBJ databases">
        <title>Complete genome sequence of 14 non-tuberculosis mycobacteria type-strains.</title>
        <authorList>
            <person name="Igarashi Y."/>
            <person name="Osugi A."/>
            <person name="Mitarai S."/>
        </authorList>
    </citation>
    <scope>NUCLEOTIDE SEQUENCE</scope>
    <source>
        <strain evidence="6">ATCC 51985</strain>
        <plasmid evidence="6">unnamed1</plasmid>
    </source>
</reference>
<dbReference type="SUPFAM" id="SSF48452">
    <property type="entry name" value="TPR-like"/>
    <property type="match status" value="1"/>
</dbReference>
<dbReference type="Proteomes" id="UP000199251">
    <property type="component" value="Unassembled WGS sequence"/>
</dbReference>